<protein>
    <submittedName>
        <fullName evidence="6">Leu/Phe/Val dehydrogenase</fullName>
    </submittedName>
</protein>
<dbReference type="Pfam" id="PF00208">
    <property type="entry name" value="ELFV_dehydrog"/>
    <property type="match status" value="1"/>
</dbReference>
<dbReference type="InterPro" id="IPR006097">
    <property type="entry name" value="Glu/Leu/Phe/Val/Trp_DH_dimer"/>
</dbReference>
<name>A0ABW2HNL5_9ACTN</name>
<dbReference type="Gene3D" id="3.40.50.720">
    <property type="entry name" value="NAD(P)-binding Rossmann-like Domain"/>
    <property type="match status" value="1"/>
</dbReference>
<dbReference type="InterPro" id="IPR016211">
    <property type="entry name" value="Glu/Phe/Leu/Val/Trp_DH_bac/arc"/>
</dbReference>
<dbReference type="InterPro" id="IPR006096">
    <property type="entry name" value="Glu/Leu/Phe/Val/Trp_DH_C"/>
</dbReference>
<evidence type="ECO:0000256" key="2">
    <source>
        <dbReference type="ARBA" id="ARBA00023002"/>
    </source>
</evidence>
<dbReference type="Gene3D" id="3.40.50.10860">
    <property type="entry name" value="Leucine Dehydrogenase, chain A, domain 1"/>
    <property type="match status" value="1"/>
</dbReference>
<organism evidence="6 7">
    <name type="scientific">Paractinoplanes rhizophilus</name>
    <dbReference type="NCBI Taxonomy" id="1416877"/>
    <lineage>
        <taxon>Bacteria</taxon>
        <taxon>Bacillati</taxon>
        <taxon>Actinomycetota</taxon>
        <taxon>Actinomycetes</taxon>
        <taxon>Micromonosporales</taxon>
        <taxon>Micromonosporaceae</taxon>
        <taxon>Paractinoplanes</taxon>
    </lineage>
</organism>
<gene>
    <name evidence="6" type="ORF">ACFQS1_05525</name>
</gene>
<reference evidence="7" key="1">
    <citation type="journal article" date="2019" name="Int. J. Syst. Evol. Microbiol.">
        <title>The Global Catalogue of Microorganisms (GCM) 10K type strain sequencing project: providing services to taxonomists for standard genome sequencing and annotation.</title>
        <authorList>
            <consortium name="The Broad Institute Genomics Platform"/>
            <consortium name="The Broad Institute Genome Sequencing Center for Infectious Disease"/>
            <person name="Wu L."/>
            <person name="Ma J."/>
        </authorList>
    </citation>
    <scope>NUCLEOTIDE SEQUENCE [LARGE SCALE GENOMIC DNA]</scope>
    <source>
        <strain evidence="7">XZYJT-10</strain>
    </source>
</reference>
<comment type="similarity">
    <text evidence="1 4">Belongs to the Glu/Leu/Phe/Val dehydrogenases family.</text>
</comment>
<dbReference type="CDD" id="cd01075">
    <property type="entry name" value="NAD_bind_Leu_Phe_Val_DH"/>
    <property type="match status" value="1"/>
</dbReference>
<sequence>MFPHQRVIVRRGPESGLPIIVAVHSTARGPAIGGCRMAAYPDWRDGLDDALRLSAAMTTKCALAGLPHGGGKTVIVLPPGAAGPARTAALHDAGTTIEELAGAYATGPDVGTGPDDMAVIGERTEHVFCRPAEAGGSGDSSPATAAGTIAALRALCEFRFGSPDLSRRSFAVLGLGRVGARVARLLADAGAELTVSDIDDSKRPENVAWTDPGKCLAAEVDVLVPAALGGLLTPRTVPTLRCRAIAGPANNQLDRESTAALLHDRGIVWAPDAVVSAGGIIHATAVELRHEPPARAMARVEAIGDTLGRVLRAAATDGIPPAEAATRLARAAMP</sequence>
<keyword evidence="3" id="KW-0520">NAD</keyword>
<accession>A0ABW2HNL5</accession>
<dbReference type="PANTHER" id="PTHR42722">
    <property type="entry name" value="LEUCINE DEHYDROGENASE"/>
    <property type="match status" value="1"/>
</dbReference>
<dbReference type="SUPFAM" id="SSF53223">
    <property type="entry name" value="Aminoacid dehydrogenase-like, N-terminal domain"/>
    <property type="match status" value="1"/>
</dbReference>
<dbReference type="Pfam" id="PF02812">
    <property type="entry name" value="ELFV_dehydrog_N"/>
    <property type="match status" value="1"/>
</dbReference>
<evidence type="ECO:0000256" key="4">
    <source>
        <dbReference type="RuleBase" id="RU004417"/>
    </source>
</evidence>
<dbReference type="InterPro" id="IPR036291">
    <property type="entry name" value="NAD(P)-bd_dom_sf"/>
</dbReference>
<evidence type="ECO:0000256" key="1">
    <source>
        <dbReference type="ARBA" id="ARBA00006382"/>
    </source>
</evidence>
<dbReference type="PRINTS" id="PR00082">
    <property type="entry name" value="GLFDHDRGNASE"/>
</dbReference>
<comment type="caution">
    <text evidence="6">The sequence shown here is derived from an EMBL/GenBank/DDBJ whole genome shotgun (WGS) entry which is preliminary data.</text>
</comment>
<evidence type="ECO:0000313" key="6">
    <source>
        <dbReference type="EMBL" id="MFC7273434.1"/>
    </source>
</evidence>
<dbReference type="PANTHER" id="PTHR42722:SF1">
    <property type="entry name" value="VALINE DEHYDROGENASE"/>
    <property type="match status" value="1"/>
</dbReference>
<dbReference type="RefSeq" id="WP_378964959.1">
    <property type="nucleotide sequence ID" value="NZ_JBHTBJ010000002.1"/>
</dbReference>
<dbReference type="PIRSF" id="PIRSF000188">
    <property type="entry name" value="Phe_leu_dh"/>
    <property type="match status" value="1"/>
</dbReference>
<evidence type="ECO:0000256" key="3">
    <source>
        <dbReference type="ARBA" id="ARBA00023027"/>
    </source>
</evidence>
<proteinExistence type="inferred from homology"/>
<evidence type="ECO:0000259" key="5">
    <source>
        <dbReference type="SMART" id="SM00839"/>
    </source>
</evidence>
<dbReference type="SMART" id="SM00839">
    <property type="entry name" value="ELFV_dehydrog"/>
    <property type="match status" value="1"/>
</dbReference>
<dbReference type="SUPFAM" id="SSF51735">
    <property type="entry name" value="NAD(P)-binding Rossmann-fold domains"/>
    <property type="match status" value="1"/>
</dbReference>
<keyword evidence="7" id="KW-1185">Reference proteome</keyword>
<dbReference type="EMBL" id="JBHTBJ010000002">
    <property type="protein sequence ID" value="MFC7273434.1"/>
    <property type="molecule type" value="Genomic_DNA"/>
</dbReference>
<dbReference type="InterPro" id="IPR046346">
    <property type="entry name" value="Aminoacid_DH-like_N_sf"/>
</dbReference>
<dbReference type="Proteomes" id="UP001596548">
    <property type="component" value="Unassembled WGS sequence"/>
</dbReference>
<keyword evidence="2 4" id="KW-0560">Oxidoreductase</keyword>
<dbReference type="InterPro" id="IPR006095">
    <property type="entry name" value="Glu/Leu/Phe/Val/Trp_DH"/>
</dbReference>
<evidence type="ECO:0000313" key="7">
    <source>
        <dbReference type="Proteomes" id="UP001596548"/>
    </source>
</evidence>
<feature type="domain" description="Glutamate/phenylalanine/leucine/valine/L-tryptophan dehydrogenase C-terminal" evidence="5">
    <location>
        <begin position="138"/>
        <end position="331"/>
    </location>
</feature>